<gene>
    <name evidence="2" type="ordered locus">sce7063</name>
</gene>
<keyword evidence="3" id="KW-1185">Reference proteome</keyword>
<accession>A9GYF5</accession>
<dbReference type="KEGG" id="scl:sce7063"/>
<dbReference type="OrthoDB" id="5501289at2"/>
<evidence type="ECO:0000313" key="3">
    <source>
        <dbReference type="Proteomes" id="UP000002139"/>
    </source>
</evidence>
<feature type="signal peptide" evidence="1">
    <location>
        <begin position="1"/>
        <end position="23"/>
    </location>
</feature>
<keyword evidence="1" id="KW-0732">Signal</keyword>
<evidence type="ECO:0000256" key="1">
    <source>
        <dbReference type="SAM" id="SignalP"/>
    </source>
</evidence>
<dbReference type="RefSeq" id="WP_012239671.1">
    <property type="nucleotide sequence ID" value="NC_010162.1"/>
</dbReference>
<dbReference type="BioCyc" id="SCEL448385:SCE_RS36225-MONOMER"/>
<feature type="chain" id="PRO_5002739024" description="Secreted protein" evidence="1">
    <location>
        <begin position="24"/>
        <end position="245"/>
    </location>
</feature>
<sequence>MNDRLAAPSALLLLLAAPAIGCADTSQPEVSYDAIAEAAPPGAIAARAWTVELEEATVAFGPVYFCAASGGAATLCDAAVAEMLSIARVDLLDPAPQPLGRVHGFEGRIRSASFDYGVHWFLTEASPTPAPEAPGGHSARLRGRATRGAEVLDFVAEVDAVPQNPGQNAVPSIGLAARVGAEPVRLVVRFDVAAWIARVNFDELAAGGAAEVAIAPGSRAHNVLVKAMTAQDLPELRWIDAAVAP</sequence>
<evidence type="ECO:0000313" key="2">
    <source>
        <dbReference type="EMBL" id="CAN97232.1"/>
    </source>
</evidence>
<dbReference type="Proteomes" id="UP000002139">
    <property type="component" value="Chromosome"/>
</dbReference>
<dbReference type="STRING" id="448385.sce7063"/>
<proteinExistence type="predicted"/>
<reference evidence="2 3" key="1">
    <citation type="journal article" date="2007" name="Nat. Biotechnol.">
        <title>Complete genome sequence of the myxobacterium Sorangium cellulosum.</title>
        <authorList>
            <person name="Schneiker S."/>
            <person name="Perlova O."/>
            <person name="Kaiser O."/>
            <person name="Gerth K."/>
            <person name="Alici A."/>
            <person name="Altmeyer M.O."/>
            <person name="Bartels D."/>
            <person name="Bekel T."/>
            <person name="Beyer S."/>
            <person name="Bode E."/>
            <person name="Bode H.B."/>
            <person name="Bolten C.J."/>
            <person name="Choudhuri J.V."/>
            <person name="Doss S."/>
            <person name="Elnakady Y.A."/>
            <person name="Frank B."/>
            <person name="Gaigalat L."/>
            <person name="Goesmann A."/>
            <person name="Groeger C."/>
            <person name="Gross F."/>
            <person name="Jelsbak L."/>
            <person name="Jelsbak L."/>
            <person name="Kalinowski J."/>
            <person name="Kegler C."/>
            <person name="Knauber T."/>
            <person name="Konietzny S."/>
            <person name="Kopp M."/>
            <person name="Krause L."/>
            <person name="Krug D."/>
            <person name="Linke B."/>
            <person name="Mahmud T."/>
            <person name="Martinez-Arias R."/>
            <person name="McHardy A.C."/>
            <person name="Merai M."/>
            <person name="Meyer F."/>
            <person name="Mormann S."/>
            <person name="Munoz-Dorado J."/>
            <person name="Perez J."/>
            <person name="Pradella S."/>
            <person name="Rachid S."/>
            <person name="Raddatz G."/>
            <person name="Rosenau F."/>
            <person name="Rueckert C."/>
            <person name="Sasse F."/>
            <person name="Scharfe M."/>
            <person name="Schuster S.C."/>
            <person name="Suen G."/>
            <person name="Treuner-Lange A."/>
            <person name="Velicer G.J."/>
            <person name="Vorholter F.-J."/>
            <person name="Weissman K.J."/>
            <person name="Welch R.D."/>
            <person name="Wenzel S.C."/>
            <person name="Whitworth D.E."/>
            <person name="Wilhelm S."/>
            <person name="Wittmann C."/>
            <person name="Bloecker H."/>
            <person name="Puehler A."/>
            <person name="Mueller R."/>
        </authorList>
    </citation>
    <scope>NUCLEOTIDE SEQUENCE [LARGE SCALE GENOMIC DNA]</scope>
    <source>
        <strain evidence="3">So ce56</strain>
    </source>
</reference>
<organism evidence="2 3">
    <name type="scientific">Sorangium cellulosum (strain So ce56)</name>
    <name type="common">Polyangium cellulosum (strain So ce56)</name>
    <dbReference type="NCBI Taxonomy" id="448385"/>
    <lineage>
        <taxon>Bacteria</taxon>
        <taxon>Pseudomonadati</taxon>
        <taxon>Myxococcota</taxon>
        <taxon>Polyangia</taxon>
        <taxon>Polyangiales</taxon>
        <taxon>Polyangiaceae</taxon>
        <taxon>Sorangium</taxon>
    </lineage>
</organism>
<protein>
    <recommendedName>
        <fullName evidence="4">Secreted protein</fullName>
    </recommendedName>
</protein>
<dbReference type="HOGENOM" id="CLU_1133012_0_0_7"/>
<dbReference type="EMBL" id="AM746676">
    <property type="protein sequence ID" value="CAN97232.1"/>
    <property type="molecule type" value="Genomic_DNA"/>
</dbReference>
<name>A9GYF5_SORC5</name>
<dbReference type="AlphaFoldDB" id="A9GYF5"/>
<evidence type="ECO:0008006" key="4">
    <source>
        <dbReference type="Google" id="ProtNLM"/>
    </source>
</evidence>